<proteinExistence type="predicted"/>
<gene>
    <name evidence="3" type="ORF">AK812_SmicGene15671</name>
</gene>
<evidence type="ECO:0000256" key="1">
    <source>
        <dbReference type="ARBA" id="ARBA00023172"/>
    </source>
</evidence>
<dbReference type="GO" id="GO:0003677">
    <property type="term" value="F:DNA binding"/>
    <property type="evidence" value="ECO:0007669"/>
    <property type="project" value="InterPro"/>
</dbReference>
<evidence type="ECO:0000256" key="2">
    <source>
        <dbReference type="SAM" id="MobiDB-lite"/>
    </source>
</evidence>
<protein>
    <submittedName>
        <fullName evidence="3">Uncharacterized protein</fullName>
    </submittedName>
</protein>
<dbReference type="GO" id="GO:0015074">
    <property type="term" value="P:DNA integration"/>
    <property type="evidence" value="ECO:0007669"/>
    <property type="project" value="InterPro"/>
</dbReference>
<feature type="region of interest" description="Disordered" evidence="2">
    <location>
        <begin position="828"/>
        <end position="856"/>
    </location>
</feature>
<name>A0A1Q9E2B3_SYMMI</name>
<reference evidence="3 4" key="1">
    <citation type="submission" date="2016-02" db="EMBL/GenBank/DDBJ databases">
        <title>Genome analysis of coral dinoflagellate symbionts highlights evolutionary adaptations to a symbiotic lifestyle.</title>
        <authorList>
            <person name="Aranda M."/>
            <person name="Li Y."/>
            <person name="Liew Y.J."/>
            <person name="Baumgarten S."/>
            <person name="Simakov O."/>
            <person name="Wilson M."/>
            <person name="Piel J."/>
            <person name="Ashoor H."/>
            <person name="Bougouffa S."/>
            <person name="Bajic V.B."/>
            <person name="Ryu T."/>
            <person name="Ravasi T."/>
            <person name="Bayer T."/>
            <person name="Micklem G."/>
            <person name="Kim H."/>
            <person name="Bhak J."/>
            <person name="Lajeunesse T.C."/>
            <person name="Voolstra C.R."/>
        </authorList>
    </citation>
    <scope>NUCLEOTIDE SEQUENCE [LARGE SCALE GENOMIC DNA]</scope>
    <source>
        <strain evidence="3 4">CCMP2467</strain>
    </source>
</reference>
<evidence type="ECO:0000313" key="4">
    <source>
        <dbReference type="Proteomes" id="UP000186817"/>
    </source>
</evidence>
<dbReference type="InterPro" id="IPR013762">
    <property type="entry name" value="Integrase-like_cat_sf"/>
</dbReference>
<keyword evidence="1" id="KW-0233">DNA recombination</keyword>
<dbReference type="Gene3D" id="1.10.443.10">
    <property type="entry name" value="Intergrase catalytic core"/>
    <property type="match status" value="1"/>
</dbReference>
<dbReference type="AlphaFoldDB" id="A0A1Q9E2B3"/>
<comment type="caution">
    <text evidence="3">The sequence shown here is derived from an EMBL/GenBank/DDBJ whole genome shotgun (WGS) entry which is preliminary data.</text>
</comment>
<dbReference type="EMBL" id="LSRX01000288">
    <property type="protein sequence ID" value="OLQ01564.1"/>
    <property type="molecule type" value="Genomic_DNA"/>
</dbReference>
<dbReference type="InterPro" id="IPR011010">
    <property type="entry name" value="DNA_brk_join_enz"/>
</dbReference>
<dbReference type="GO" id="GO:0006310">
    <property type="term" value="P:DNA recombination"/>
    <property type="evidence" value="ECO:0007669"/>
    <property type="project" value="UniProtKB-KW"/>
</dbReference>
<keyword evidence="4" id="KW-1185">Reference proteome</keyword>
<dbReference type="SUPFAM" id="SSF56349">
    <property type="entry name" value="DNA breaking-rejoining enzymes"/>
    <property type="match status" value="1"/>
</dbReference>
<accession>A0A1Q9E2B3</accession>
<evidence type="ECO:0000313" key="3">
    <source>
        <dbReference type="EMBL" id="OLQ01564.1"/>
    </source>
</evidence>
<organism evidence="3 4">
    <name type="scientific">Symbiodinium microadriaticum</name>
    <name type="common">Dinoflagellate</name>
    <name type="synonym">Zooxanthella microadriatica</name>
    <dbReference type="NCBI Taxonomy" id="2951"/>
    <lineage>
        <taxon>Eukaryota</taxon>
        <taxon>Sar</taxon>
        <taxon>Alveolata</taxon>
        <taxon>Dinophyceae</taxon>
        <taxon>Suessiales</taxon>
        <taxon>Symbiodiniaceae</taxon>
        <taxon>Symbiodinium</taxon>
    </lineage>
</organism>
<dbReference type="OrthoDB" id="417554at2759"/>
<dbReference type="Proteomes" id="UP000186817">
    <property type="component" value="Unassembled WGS sequence"/>
</dbReference>
<sequence length="1035" mass="112220">MLVFAVGCNAELAAIRFMSRALLGADGLLLQAPFMSLGSRVAALEREELGLSRLARVELPAGRLVFFSAGASTVPTSTESQVSEDKVFSDSTKASFWGITVHGESGWVRPNPERLWPLMLITSRVVQLGLTTAQLLESLVGSWLSVFLLRRRLLASMVHVFSAVRGLGPNDIIRLSPELAAELSSFMLLGPLAGVCFRAPVDCSVTATDASSTWQAAVRAPVPCEVAREGVRQSIQKGAWTRLLADTAAWLREKDLLEPERELPDGFVFPAPPLYVGLACYPAYSELWRREYRSRVHINVAELEAYLREEVALGAVVKGVPSRLDKLTRDEGFTVDGDGFSQESLYTLGGPGGLDLFSGVGGVARALVRHGCPWVLTFDCLRGASEDLSAAPLQRELLELLGLGAFTCVGGSPPCASFSRALAPPVRTAAAPAGVPHLPPGVFAKVMRDNRWSAWLLELKCAAQAAGAFFWIENPDLSFLWRMPGWEDVADCRSSGCFRVDLCLCGCPWRPSVPGGLAAAPLHSATSSRLGFLAWAAFLRWVSASVVSSDPVASFVACPSLLAMAVRAYGDHLFQTGGSLQTFRCTVVAAHRLTWGMKGQLGPAWEMVSRWERLQPVVHRTPVPEILIKAMVALAWAMRLRRWAVVTLIAFYGLARIGEVIKTQRRSLLLRADHMGGFCAIFVKLDGPKTAGRGGPRTQHLRVDFPAAVELITAGVHGLAWEDPVYPFGPATWRRRWDMLLTALGLGQCELTPGGLRGGGAVWAYHHGTAIADIQWRMRLKHQHTLVHYLQEVAALNALLETSDCLSQIGWRMLAAIPCSDSAQAATGAPTDLHRDHDDSCVSGRPEAPSGGWADDRGVNCSMNRLSLTRTSLFTQPTVQHDLCSGRATYSSKRRLQHEGTGGKETGRTAQGRKAYYTHLAFVSRNPAAWLNAIPREAGSGLPPDRMLTALRRHALHLPVAPDKGGAHRHGCGVDYGDHHTACLRNGLLACRAKPLEHAWVRIAPEAVAPEGQVVPQQWYVTTTAASLISVACAK</sequence>